<dbReference type="InterPro" id="IPR045384">
    <property type="entry name" value="DUF6527"/>
</dbReference>
<proteinExistence type="predicted"/>
<organism evidence="1 2">
    <name type="scientific">Muricoccus vinaceus</name>
    <dbReference type="NCBI Taxonomy" id="424704"/>
    <lineage>
        <taxon>Bacteria</taxon>
        <taxon>Pseudomonadati</taxon>
        <taxon>Pseudomonadota</taxon>
        <taxon>Alphaproteobacteria</taxon>
        <taxon>Acetobacterales</taxon>
        <taxon>Roseomonadaceae</taxon>
        <taxon>Muricoccus</taxon>
    </lineage>
</organism>
<evidence type="ECO:0000313" key="1">
    <source>
        <dbReference type="EMBL" id="MFC0385995.1"/>
    </source>
</evidence>
<name>A0ABV6IQW8_9PROT</name>
<dbReference type="Pfam" id="PF20137">
    <property type="entry name" value="BubE"/>
    <property type="match status" value="1"/>
</dbReference>
<protein>
    <submittedName>
        <fullName evidence="1">DUF6527 family protein</fullName>
    </submittedName>
</protein>
<evidence type="ECO:0000313" key="2">
    <source>
        <dbReference type="Proteomes" id="UP001589789"/>
    </source>
</evidence>
<reference evidence="1 2" key="1">
    <citation type="submission" date="2024-09" db="EMBL/GenBank/DDBJ databases">
        <authorList>
            <person name="Sun Q."/>
            <person name="Mori K."/>
        </authorList>
    </citation>
    <scope>NUCLEOTIDE SEQUENCE [LARGE SCALE GENOMIC DNA]</scope>
    <source>
        <strain evidence="1 2">CCM 7468</strain>
    </source>
</reference>
<comment type="caution">
    <text evidence="1">The sequence shown here is derived from an EMBL/GenBank/DDBJ whole genome shotgun (WGS) entry which is preliminary data.</text>
</comment>
<dbReference type="RefSeq" id="WP_377050151.1">
    <property type="nucleotide sequence ID" value="NZ_JBHLVZ010000021.1"/>
</dbReference>
<dbReference type="EMBL" id="JBHLVZ010000021">
    <property type="protein sequence ID" value="MFC0385995.1"/>
    <property type="molecule type" value="Genomic_DNA"/>
</dbReference>
<gene>
    <name evidence="1" type="ORF">ACFFIC_10620</name>
</gene>
<accession>A0ABV6IQW8</accession>
<keyword evidence="2" id="KW-1185">Reference proteome</keyword>
<sequence>MVRRSRVDQGDARNTGGGLSLWRRILLRLSPRSDLAGGYIERHPSPGELTPGRFLAVRSGGIEKSACFRCPGGCGQKIMRALSPRRKPYWTVFFDWRGRPTVSPSVRQTNACVCHFWIKRGSVEWCRDTPKRSAER</sequence>
<dbReference type="Proteomes" id="UP001589789">
    <property type="component" value="Unassembled WGS sequence"/>
</dbReference>